<reference evidence="2" key="1">
    <citation type="submission" date="2006-07" db="EMBL/GenBank/DDBJ databases">
        <title>Expression profiling of genes crucial for lineage determination in early bovine embryos.</title>
        <authorList>
            <person name="Brevini T.A."/>
            <person name="Antonini S."/>
            <person name="Cillo F."/>
            <person name="Tosetti V."/>
            <person name="Gandolfi F."/>
        </authorList>
    </citation>
    <scope>NUCLEOTIDE SEQUENCE</scope>
    <source>
        <tissue evidence="2">Embryo</tissue>
    </source>
</reference>
<dbReference type="GO" id="GO:0003677">
    <property type="term" value="F:DNA binding"/>
    <property type="evidence" value="ECO:0007669"/>
    <property type="project" value="UniProtKB-KW"/>
</dbReference>
<keyword evidence="2" id="KW-0371">Homeobox</keyword>
<accession>Q0VJ98</accession>
<protein>
    <submittedName>
        <fullName evidence="2">Caudal type homeobox transcription factor 2</fullName>
    </submittedName>
</protein>
<name>Q0VJ98_BOVIN</name>
<proteinExistence type="evidence at transcript level"/>
<dbReference type="EMBL" id="AM293662">
    <property type="protein sequence ID" value="CAL25358.1"/>
    <property type="molecule type" value="mRNA"/>
</dbReference>
<evidence type="ECO:0000313" key="2">
    <source>
        <dbReference type="EMBL" id="CAL25358.1"/>
    </source>
</evidence>
<sequence>PVRVDAEVRAAGAGQPSENQDERQIPGRVHGTTSVWSWRRSFTTVAISPSGGKPNWPPRWGSQRGRLKFDFRTAERR</sequence>
<feature type="non-terminal residue" evidence="2">
    <location>
        <position position="77"/>
    </location>
</feature>
<evidence type="ECO:0000256" key="1">
    <source>
        <dbReference type="SAM" id="MobiDB-lite"/>
    </source>
</evidence>
<organism evidence="2">
    <name type="scientific">Bos taurus</name>
    <name type="common">Bovine</name>
    <dbReference type="NCBI Taxonomy" id="9913"/>
    <lineage>
        <taxon>Eukaryota</taxon>
        <taxon>Metazoa</taxon>
        <taxon>Chordata</taxon>
        <taxon>Craniata</taxon>
        <taxon>Vertebrata</taxon>
        <taxon>Euteleostomi</taxon>
        <taxon>Mammalia</taxon>
        <taxon>Eutheria</taxon>
        <taxon>Laurasiatheria</taxon>
        <taxon>Artiodactyla</taxon>
        <taxon>Ruminantia</taxon>
        <taxon>Pecora</taxon>
        <taxon>Bovidae</taxon>
        <taxon>Bovinae</taxon>
        <taxon>Bos</taxon>
    </lineage>
</organism>
<feature type="non-terminal residue" evidence="2">
    <location>
        <position position="1"/>
    </location>
</feature>
<dbReference type="AlphaFoldDB" id="Q0VJ98"/>
<gene>
    <name evidence="2" type="primary">CDX-2</name>
</gene>
<feature type="region of interest" description="Disordered" evidence="1">
    <location>
        <begin position="1"/>
        <end position="26"/>
    </location>
</feature>